<keyword evidence="2" id="KW-1185">Reference proteome</keyword>
<dbReference type="OrthoDB" id="637682at2759"/>
<dbReference type="InterPro" id="IPR038538">
    <property type="entry name" value="MTERF_sf"/>
</dbReference>
<dbReference type="STRING" id="35608.A0A2U1L0W4"/>
<sequence length="91" mass="10898">MKFKNVVRRSNVLMLSLEERVIPRYNVLNVMMEKKLLKKRPKFSNVTWLPEAEFLENYVLKNRYYAEELLLVYKGGDSMALKEQNTEHESD</sequence>
<dbReference type="Proteomes" id="UP000245207">
    <property type="component" value="Unassembled WGS sequence"/>
</dbReference>
<evidence type="ECO:0000313" key="2">
    <source>
        <dbReference type="Proteomes" id="UP000245207"/>
    </source>
</evidence>
<proteinExistence type="predicted"/>
<comment type="caution">
    <text evidence="1">The sequence shown here is derived from an EMBL/GenBank/DDBJ whole genome shotgun (WGS) entry which is preliminary data.</text>
</comment>
<reference evidence="1 2" key="1">
    <citation type="journal article" date="2018" name="Mol. Plant">
        <title>The genome of Artemisia annua provides insight into the evolution of Asteraceae family and artemisinin biosynthesis.</title>
        <authorList>
            <person name="Shen Q."/>
            <person name="Zhang L."/>
            <person name="Liao Z."/>
            <person name="Wang S."/>
            <person name="Yan T."/>
            <person name="Shi P."/>
            <person name="Liu M."/>
            <person name="Fu X."/>
            <person name="Pan Q."/>
            <person name="Wang Y."/>
            <person name="Lv Z."/>
            <person name="Lu X."/>
            <person name="Zhang F."/>
            <person name="Jiang W."/>
            <person name="Ma Y."/>
            <person name="Chen M."/>
            <person name="Hao X."/>
            <person name="Li L."/>
            <person name="Tang Y."/>
            <person name="Lv G."/>
            <person name="Zhou Y."/>
            <person name="Sun X."/>
            <person name="Brodelius P.E."/>
            <person name="Rose J.K.C."/>
            <person name="Tang K."/>
        </authorList>
    </citation>
    <scope>NUCLEOTIDE SEQUENCE [LARGE SCALE GENOMIC DNA]</scope>
    <source>
        <strain evidence="2">cv. Huhao1</strain>
        <tissue evidence="1">Leaf</tissue>
    </source>
</reference>
<gene>
    <name evidence="1" type="ORF">CTI12_AA541900</name>
</gene>
<evidence type="ECO:0000313" key="1">
    <source>
        <dbReference type="EMBL" id="PWA42667.1"/>
    </source>
</evidence>
<protein>
    <submittedName>
        <fullName evidence="1">Transcription termination factor</fullName>
    </submittedName>
</protein>
<dbReference type="EMBL" id="PKPP01012259">
    <property type="protein sequence ID" value="PWA42667.1"/>
    <property type="molecule type" value="Genomic_DNA"/>
</dbReference>
<accession>A0A2U1L0W4</accession>
<dbReference type="Gene3D" id="1.25.70.10">
    <property type="entry name" value="Transcription termination factor 3, mitochondrial"/>
    <property type="match status" value="1"/>
</dbReference>
<dbReference type="AlphaFoldDB" id="A0A2U1L0W4"/>
<organism evidence="1 2">
    <name type="scientific">Artemisia annua</name>
    <name type="common">Sweet wormwood</name>
    <dbReference type="NCBI Taxonomy" id="35608"/>
    <lineage>
        <taxon>Eukaryota</taxon>
        <taxon>Viridiplantae</taxon>
        <taxon>Streptophyta</taxon>
        <taxon>Embryophyta</taxon>
        <taxon>Tracheophyta</taxon>
        <taxon>Spermatophyta</taxon>
        <taxon>Magnoliopsida</taxon>
        <taxon>eudicotyledons</taxon>
        <taxon>Gunneridae</taxon>
        <taxon>Pentapetalae</taxon>
        <taxon>asterids</taxon>
        <taxon>campanulids</taxon>
        <taxon>Asterales</taxon>
        <taxon>Asteraceae</taxon>
        <taxon>Asteroideae</taxon>
        <taxon>Anthemideae</taxon>
        <taxon>Artemisiinae</taxon>
        <taxon>Artemisia</taxon>
    </lineage>
</organism>
<name>A0A2U1L0W4_ARTAN</name>